<accession>A0A936ZTG0</accession>
<dbReference type="Proteomes" id="UP000613011">
    <property type="component" value="Unassembled WGS sequence"/>
</dbReference>
<comment type="subcellular location">
    <subcellularLocation>
        <location evidence="1">Membrane</location>
        <topology evidence="1">Multi-pass membrane protein</topology>
    </subcellularLocation>
</comment>
<feature type="transmembrane region" description="Helical" evidence="6">
    <location>
        <begin position="245"/>
        <end position="267"/>
    </location>
</feature>
<comment type="caution">
    <text evidence="7">The sequence shown here is derived from an EMBL/GenBank/DDBJ whole genome shotgun (WGS) entry which is preliminary data.</text>
</comment>
<dbReference type="PANTHER" id="PTHR21716">
    <property type="entry name" value="TRANSMEMBRANE PROTEIN"/>
    <property type="match status" value="1"/>
</dbReference>
<evidence type="ECO:0000313" key="7">
    <source>
        <dbReference type="EMBL" id="MBL0422246.1"/>
    </source>
</evidence>
<dbReference type="EMBL" id="JAEQNA010000007">
    <property type="protein sequence ID" value="MBL0422246.1"/>
    <property type="molecule type" value="Genomic_DNA"/>
</dbReference>
<dbReference type="RefSeq" id="WP_201685317.1">
    <property type="nucleotide sequence ID" value="NZ_JAEQNA010000007.1"/>
</dbReference>
<keyword evidence="3 6" id="KW-0812">Transmembrane</keyword>
<evidence type="ECO:0000256" key="6">
    <source>
        <dbReference type="SAM" id="Phobius"/>
    </source>
</evidence>
<evidence type="ECO:0000256" key="1">
    <source>
        <dbReference type="ARBA" id="ARBA00004141"/>
    </source>
</evidence>
<feature type="transmembrane region" description="Helical" evidence="6">
    <location>
        <begin position="69"/>
        <end position="91"/>
    </location>
</feature>
<protein>
    <submittedName>
        <fullName evidence="7">AI-2E family transporter</fullName>
    </submittedName>
</protein>
<keyword evidence="5 6" id="KW-0472">Membrane</keyword>
<gene>
    <name evidence="7" type="ORF">JI739_18000</name>
</gene>
<dbReference type="InterPro" id="IPR002549">
    <property type="entry name" value="AI-2E-like"/>
</dbReference>
<keyword evidence="8" id="KW-1185">Reference proteome</keyword>
<feature type="transmembrane region" description="Helical" evidence="6">
    <location>
        <begin position="316"/>
        <end position="349"/>
    </location>
</feature>
<evidence type="ECO:0000256" key="2">
    <source>
        <dbReference type="ARBA" id="ARBA00009773"/>
    </source>
</evidence>
<evidence type="ECO:0000256" key="3">
    <source>
        <dbReference type="ARBA" id="ARBA00022692"/>
    </source>
</evidence>
<dbReference type="AlphaFoldDB" id="A0A936ZTG0"/>
<feature type="transmembrane region" description="Helical" evidence="6">
    <location>
        <begin position="160"/>
        <end position="182"/>
    </location>
</feature>
<comment type="similarity">
    <text evidence="2">Belongs to the autoinducer-2 exporter (AI-2E) (TC 2.A.86) family.</text>
</comment>
<name>A0A936ZTG0_9BURK</name>
<feature type="transmembrane region" description="Helical" evidence="6">
    <location>
        <begin position="16"/>
        <end position="49"/>
    </location>
</feature>
<evidence type="ECO:0000256" key="5">
    <source>
        <dbReference type="ARBA" id="ARBA00023136"/>
    </source>
</evidence>
<sequence>MHPNDPLRPPLLEHRSLLWLVVGISAAFAFVIWPFIGAVLWAVFIAIVFQPLQARVLAQVGGRPNLGAFLTLLLILVIVILPLILVTVAIVQEIAVVVQKVRAGQLELGQFVSSVFDASPLWLRNILERFGLDNLPGLLNQLAVLLASSGQAIATRLLSIGQYTIDFALGLFVMLYVLFFLLRDGHKLSRRIAVAIPLKELQAERLLTQFATVVRATVKGNLLIALVQGTLGGLAFWALGLPGPLLWGGVMALASLIPAVGAALVWGPVVIWMFSAGQFWQAIALIAWGTLVIGLVDNFLRPILVGKDTRMPDYLVLVSTLGGLAMFGINGFVMGPVIAAMFLVAWNLLTSMRQQQSALDD</sequence>
<dbReference type="GO" id="GO:0016020">
    <property type="term" value="C:membrane"/>
    <property type="evidence" value="ECO:0007669"/>
    <property type="project" value="UniProtKB-SubCell"/>
</dbReference>
<organism evidence="7 8">
    <name type="scientific">Ramlibacter aurantiacus</name>
    <dbReference type="NCBI Taxonomy" id="2801330"/>
    <lineage>
        <taxon>Bacteria</taxon>
        <taxon>Pseudomonadati</taxon>
        <taxon>Pseudomonadota</taxon>
        <taxon>Betaproteobacteria</taxon>
        <taxon>Burkholderiales</taxon>
        <taxon>Comamonadaceae</taxon>
        <taxon>Ramlibacter</taxon>
    </lineage>
</organism>
<keyword evidence="4 6" id="KW-1133">Transmembrane helix</keyword>
<proteinExistence type="inferred from homology"/>
<evidence type="ECO:0000313" key="8">
    <source>
        <dbReference type="Proteomes" id="UP000613011"/>
    </source>
</evidence>
<dbReference type="Pfam" id="PF01594">
    <property type="entry name" value="AI-2E_transport"/>
    <property type="match status" value="1"/>
</dbReference>
<feature type="transmembrane region" description="Helical" evidence="6">
    <location>
        <begin position="279"/>
        <end position="296"/>
    </location>
</feature>
<feature type="transmembrane region" description="Helical" evidence="6">
    <location>
        <begin position="222"/>
        <end position="239"/>
    </location>
</feature>
<evidence type="ECO:0000256" key="4">
    <source>
        <dbReference type="ARBA" id="ARBA00022989"/>
    </source>
</evidence>
<reference evidence="7" key="1">
    <citation type="submission" date="2021-01" db="EMBL/GenBank/DDBJ databases">
        <title>Ramlibacter sp. strain AW1 16S ribosomal RNA gene Genome sequencing and assembly.</title>
        <authorList>
            <person name="Kang M."/>
        </authorList>
    </citation>
    <scope>NUCLEOTIDE SEQUENCE</scope>
    <source>
        <strain evidence="7">AW1</strain>
    </source>
</reference>
<dbReference type="PANTHER" id="PTHR21716:SF4">
    <property type="entry name" value="TRANSMEMBRANE PROTEIN 245"/>
    <property type="match status" value="1"/>
</dbReference>